<protein>
    <submittedName>
        <fullName evidence="2">Uncharacterized protein</fullName>
    </submittedName>
</protein>
<reference evidence="2" key="1">
    <citation type="submission" date="2016-03" db="EMBL/GenBank/DDBJ databases">
        <title>Mechanisms controlling the formation of the plant cell surface in tip-growing cells are functionally conserved among land plants.</title>
        <authorList>
            <person name="Honkanen S."/>
            <person name="Jones V.A."/>
            <person name="Morieri G."/>
            <person name="Champion C."/>
            <person name="Hetherington A.J."/>
            <person name="Kelly S."/>
            <person name="Saint-Marcoux D."/>
            <person name="Proust H."/>
            <person name="Prescott H."/>
            <person name="Dolan L."/>
        </authorList>
    </citation>
    <scope>NUCLEOTIDE SEQUENCE [LARGE SCALE GENOMIC DNA]</scope>
    <source>
        <tissue evidence="2">Whole gametophyte</tissue>
    </source>
</reference>
<dbReference type="AlphaFoldDB" id="A0A176VNT5"/>
<feature type="region of interest" description="Disordered" evidence="1">
    <location>
        <begin position="63"/>
        <end position="110"/>
    </location>
</feature>
<gene>
    <name evidence="2" type="ORF">AXG93_242s1220</name>
</gene>
<sequence length="201" mass="22460">MRKRRWEAKVVSEEDNIILALPSAKVNKAEDAVEERLTKMSKLQPVTTSKLIDQQAKLQGLWPSEWRPSALPMEDLMKEGEEQGGDTEVETSSQGRRTPRQPTLYTPSGKEYLEVSAEVADKAMDPNSMEELIDQEVENVERTIDEQQSMSSGHVSSSTIDLNCGEGPSVKKSKSVRLSAIDILSERVVPLLRYLDGKMAK</sequence>
<organism evidence="2 3">
    <name type="scientific">Marchantia polymorpha subsp. ruderalis</name>
    <dbReference type="NCBI Taxonomy" id="1480154"/>
    <lineage>
        <taxon>Eukaryota</taxon>
        <taxon>Viridiplantae</taxon>
        <taxon>Streptophyta</taxon>
        <taxon>Embryophyta</taxon>
        <taxon>Marchantiophyta</taxon>
        <taxon>Marchantiopsida</taxon>
        <taxon>Marchantiidae</taxon>
        <taxon>Marchantiales</taxon>
        <taxon>Marchantiaceae</taxon>
        <taxon>Marchantia</taxon>
    </lineage>
</organism>
<dbReference type="EMBL" id="LVLJ01003307">
    <property type="protein sequence ID" value="OAE21941.1"/>
    <property type="molecule type" value="Genomic_DNA"/>
</dbReference>
<feature type="region of interest" description="Disordered" evidence="1">
    <location>
        <begin position="145"/>
        <end position="174"/>
    </location>
</feature>
<name>A0A176VNT5_MARPO</name>
<evidence type="ECO:0000313" key="2">
    <source>
        <dbReference type="EMBL" id="OAE21941.1"/>
    </source>
</evidence>
<feature type="compositionally biased region" description="Low complexity" evidence="1">
    <location>
        <begin position="149"/>
        <end position="158"/>
    </location>
</feature>
<dbReference type="Proteomes" id="UP000077202">
    <property type="component" value="Unassembled WGS sequence"/>
</dbReference>
<keyword evidence="3" id="KW-1185">Reference proteome</keyword>
<evidence type="ECO:0000313" key="3">
    <source>
        <dbReference type="Proteomes" id="UP000077202"/>
    </source>
</evidence>
<proteinExistence type="predicted"/>
<feature type="compositionally biased region" description="Polar residues" evidence="1">
    <location>
        <begin position="90"/>
        <end position="106"/>
    </location>
</feature>
<evidence type="ECO:0000256" key="1">
    <source>
        <dbReference type="SAM" id="MobiDB-lite"/>
    </source>
</evidence>
<comment type="caution">
    <text evidence="2">The sequence shown here is derived from an EMBL/GenBank/DDBJ whole genome shotgun (WGS) entry which is preliminary data.</text>
</comment>
<accession>A0A176VNT5</accession>